<sequence length="162" mass="18017">MSDNRIPMTRDGYDKLRGELDRLRGPLMIEITQRVATAREMGDLSENAEYHAAREDQGQLQARINELADRLGRAVIVDPSALPKDTVVFGSRVKVKDMEFDEEEVFELVGPGQENPEKGRILTDSPIGEGLLGKKKGQVAEIEVPSGRIKYKILEISAAKID</sequence>
<dbReference type="InterPro" id="IPR036953">
    <property type="entry name" value="GreA/GreB_C_sf"/>
</dbReference>
<evidence type="ECO:0000256" key="4">
    <source>
        <dbReference type="ARBA" id="ARBA00023125"/>
    </source>
</evidence>
<evidence type="ECO:0000313" key="12">
    <source>
        <dbReference type="EMBL" id="QEL19735.1"/>
    </source>
</evidence>
<keyword evidence="4 8" id="KW-0238">DNA-binding</keyword>
<evidence type="ECO:0000259" key="10">
    <source>
        <dbReference type="Pfam" id="PF01272"/>
    </source>
</evidence>
<dbReference type="Gene3D" id="1.10.287.180">
    <property type="entry name" value="Transcription elongation factor, GreA/GreB, N-terminal domain"/>
    <property type="match status" value="1"/>
</dbReference>
<dbReference type="SUPFAM" id="SSF46557">
    <property type="entry name" value="GreA transcript cleavage protein, N-terminal domain"/>
    <property type="match status" value="1"/>
</dbReference>
<dbReference type="RefSeq" id="WP_149114097.1">
    <property type="nucleotide sequence ID" value="NZ_CP042425.1"/>
</dbReference>
<name>A0A5C1AMC5_9BACT</name>
<dbReference type="AlphaFoldDB" id="A0A5C1AMC5"/>
<dbReference type="NCBIfam" id="TIGR01462">
    <property type="entry name" value="greA"/>
    <property type="match status" value="1"/>
</dbReference>
<comment type="function">
    <text evidence="6 8 9">Necessary for efficient RNA polymerase transcription elongation past template-encoded arresting sites. The arresting sites in DNA have the property of trapping a certain fraction of elongating RNA polymerases that pass through, resulting in locked ternary complexes. Cleavage of the nascent transcript by cleavage factors such as GreA or GreB allows the resumption of elongation from the new 3'terminus. GreA releases sequences of 2 to 3 nucleotides.</text>
</comment>
<dbReference type="Pfam" id="PF03449">
    <property type="entry name" value="GreA_GreB_N"/>
    <property type="match status" value="1"/>
</dbReference>
<comment type="similarity">
    <text evidence="1 8 9">Belongs to the GreA/GreB family.</text>
</comment>
<dbReference type="PROSITE" id="PS00829">
    <property type="entry name" value="GREAB_1"/>
    <property type="match status" value="1"/>
</dbReference>
<dbReference type="OrthoDB" id="9808774at2"/>
<keyword evidence="13" id="KW-1185">Reference proteome</keyword>
<reference evidence="13" key="1">
    <citation type="submission" date="2019-08" db="EMBL/GenBank/DDBJ databases">
        <title>Limnoglobus roseus gen. nov., sp. nov., a novel freshwater planctomycete with a giant genome from the family Gemmataceae.</title>
        <authorList>
            <person name="Kulichevskaya I.S."/>
            <person name="Naumoff D.G."/>
            <person name="Miroshnikov K."/>
            <person name="Ivanova A."/>
            <person name="Philippov D.A."/>
            <person name="Hakobyan A."/>
            <person name="Rijpstra I.C."/>
            <person name="Sinninghe Damste J.S."/>
            <person name="Liesack W."/>
            <person name="Dedysh S.N."/>
        </authorList>
    </citation>
    <scope>NUCLEOTIDE SEQUENCE [LARGE SCALE GENOMIC DNA]</scope>
    <source>
        <strain evidence="13">PX52</strain>
    </source>
</reference>
<accession>A0A5C1AMC5</accession>
<dbReference type="EMBL" id="CP042425">
    <property type="protein sequence ID" value="QEL19735.1"/>
    <property type="molecule type" value="Genomic_DNA"/>
</dbReference>
<dbReference type="InterPro" id="IPR028624">
    <property type="entry name" value="Tscrpt_elong_fac_GreA/B"/>
</dbReference>
<dbReference type="InterPro" id="IPR023459">
    <property type="entry name" value="Tscrpt_elong_fac_GreA/B_fam"/>
</dbReference>
<evidence type="ECO:0000256" key="1">
    <source>
        <dbReference type="ARBA" id="ARBA00008213"/>
    </source>
</evidence>
<organism evidence="12 13">
    <name type="scientific">Limnoglobus roseus</name>
    <dbReference type="NCBI Taxonomy" id="2598579"/>
    <lineage>
        <taxon>Bacteria</taxon>
        <taxon>Pseudomonadati</taxon>
        <taxon>Planctomycetota</taxon>
        <taxon>Planctomycetia</taxon>
        <taxon>Gemmatales</taxon>
        <taxon>Gemmataceae</taxon>
        <taxon>Limnoglobus</taxon>
    </lineage>
</organism>
<dbReference type="InterPro" id="IPR018151">
    <property type="entry name" value="TF_GreA/GreB_CS"/>
</dbReference>
<evidence type="ECO:0000256" key="7">
    <source>
        <dbReference type="ARBA" id="ARBA00030776"/>
    </source>
</evidence>
<dbReference type="InterPro" id="IPR022691">
    <property type="entry name" value="Tscrpt_elong_fac_GreA/B_N"/>
</dbReference>
<dbReference type="InterPro" id="IPR001437">
    <property type="entry name" value="Tscrpt_elong_fac_GreA/B_C"/>
</dbReference>
<evidence type="ECO:0000256" key="8">
    <source>
        <dbReference type="HAMAP-Rule" id="MF_00105"/>
    </source>
</evidence>
<dbReference type="PANTHER" id="PTHR30437:SF4">
    <property type="entry name" value="TRANSCRIPTION ELONGATION FACTOR GREA"/>
    <property type="match status" value="1"/>
</dbReference>
<dbReference type="Gene3D" id="3.10.50.30">
    <property type="entry name" value="Transcription elongation factor, GreA/GreB, C-terminal domain"/>
    <property type="match status" value="1"/>
</dbReference>
<keyword evidence="12" id="KW-0251">Elongation factor</keyword>
<proteinExistence type="inferred from homology"/>
<dbReference type="GO" id="GO:0003677">
    <property type="term" value="F:DNA binding"/>
    <property type="evidence" value="ECO:0007669"/>
    <property type="project" value="UniProtKB-UniRule"/>
</dbReference>
<evidence type="ECO:0000256" key="3">
    <source>
        <dbReference type="ARBA" id="ARBA00023015"/>
    </source>
</evidence>
<protein>
    <recommendedName>
        <fullName evidence="2 8">Transcription elongation factor GreA</fullName>
    </recommendedName>
    <alternativeName>
        <fullName evidence="7 8">Transcript cleavage factor GreA</fullName>
    </alternativeName>
</protein>
<dbReference type="GO" id="GO:0006354">
    <property type="term" value="P:DNA-templated transcription elongation"/>
    <property type="evidence" value="ECO:0007669"/>
    <property type="project" value="TreeGrafter"/>
</dbReference>
<dbReference type="FunFam" id="1.10.287.180:FF:000001">
    <property type="entry name" value="Transcription elongation factor GreA"/>
    <property type="match status" value="1"/>
</dbReference>
<dbReference type="KEGG" id="lrs:PX52LOC_06814"/>
<keyword evidence="12" id="KW-0648">Protein biosynthesis</keyword>
<dbReference type="PANTHER" id="PTHR30437">
    <property type="entry name" value="TRANSCRIPTION ELONGATION FACTOR GREA"/>
    <property type="match status" value="1"/>
</dbReference>
<dbReference type="PIRSF" id="PIRSF006092">
    <property type="entry name" value="GreA_GreB"/>
    <property type="match status" value="1"/>
</dbReference>
<evidence type="ECO:0000259" key="11">
    <source>
        <dbReference type="Pfam" id="PF03449"/>
    </source>
</evidence>
<evidence type="ECO:0000256" key="9">
    <source>
        <dbReference type="RuleBase" id="RU000556"/>
    </source>
</evidence>
<gene>
    <name evidence="8" type="primary">greA</name>
    <name evidence="12" type="ORF">PX52LOC_06814</name>
</gene>
<evidence type="ECO:0000256" key="5">
    <source>
        <dbReference type="ARBA" id="ARBA00023163"/>
    </source>
</evidence>
<evidence type="ECO:0000256" key="2">
    <source>
        <dbReference type="ARBA" id="ARBA00013729"/>
    </source>
</evidence>
<feature type="domain" description="Transcription elongation factor GreA/GreB C-terminal" evidence="10">
    <location>
        <begin position="83"/>
        <end position="157"/>
    </location>
</feature>
<feature type="domain" description="Transcription elongation factor GreA/GreB N-terminal" evidence="11">
    <location>
        <begin position="6"/>
        <end position="76"/>
    </location>
</feature>
<dbReference type="NCBIfam" id="NF001263">
    <property type="entry name" value="PRK00226.1-4"/>
    <property type="match status" value="1"/>
</dbReference>
<evidence type="ECO:0000313" key="13">
    <source>
        <dbReference type="Proteomes" id="UP000324974"/>
    </source>
</evidence>
<dbReference type="GO" id="GO:0032784">
    <property type="term" value="P:regulation of DNA-templated transcription elongation"/>
    <property type="evidence" value="ECO:0007669"/>
    <property type="project" value="UniProtKB-UniRule"/>
</dbReference>
<keyword evidence="5 8" id="KW-0804">Transcription</keyword>
<evidence type="ECO:0000256" key="6">
    <source>
        <dbReference type="ARBA" id="ARBA00024916"/>
    </source>
</evidence>
<dbReference type="HAMAP" id="MF_00105">
    <property type="entry name" value="GreA_GreB"/>
    <property type="match status" value="1"/>
</dbReference>
<dbReference type="GO" id="GO:0003746">
    <property type="term" value="F:translation elongation factor activity"/>
    <property type="evidence" value="ECO:0007669"/>
    <property type="project" value="UniProtKB-KW"/>
</dbReference>
<dbReference type="InterPro" id="IPR006359">
    <property type="entry name" value="Tscrpt_elong_fac_GreA"/>
</dbReference>
<dbReference type="Proteomes" id="UP000324974">
    <property type="component" value="Chromosome"/>
</dbReference>
<dbReference type="InterPro" id="IPR036805">
    <property type="entry name" value="Tscrpt_elong_fac_GreA/B_N_sf"/>
</dbReference>
<dbReference type="GO" id="GO:0070063">
    <property type="term" value="F:RNA polymerase binding"/>
    <property type="evidence" value="ECO:0007669"/>
    <property type="project" value="InterPro"/>
</dbReference>
<dbReference type="Pfam" id="PF01272">
    <property type="entry name" value="GreA_GreB"/>
    <property type="match status" value="1"/>
</dbReference>
<dbReference type="SUPFAM" id="SSF54534">
    <property type="entry name" value="FKBP-like"/>
    <property type="match status" value="1"/>
</dbReference>
<keyword evidence="3 8" id="KW-0805">Transcription regulation</keyword>